<organism evidence="6 7">
    <name type="scientific">Acidovorax bellezanensis</name>
    <dbReference type="NCBI Taxonomy" id="2976702"/>
    <lineage>
        <taxon>Bacteria</taxon>
        <taxon>Pseudomonadati</taxon>
        <taxon>Pseudomonadota</taxon>
        <taxon>Betaproteobacteria</taxon>
        <taxon>Burkholderiales</taxon>
        <taxon>Comamonadaceae</taxon>
        <taxon>Acidovorax</taxon>
    </lineage>
</organism>
<feature type="domain" description="IclR-ED" evidence="5">
    <location>
        <begin position="86"/>
        <end position="264"/>
    </location>
</feature>
<dbReference type="InterPro" id="IPR014757">
    <property type="entry name" value="Tscrpt_reg_IclR_C"/>
</dbReference>
<dbReference type="Pfam" id="PF01614">
    <property type="entry name" value="IclR_C"/>
    <property type="match status" value="1"/>
</dbReference>
<dbReference type="InterPro" id="IPR050707">
    <property type="entry name" value="HTH_MetabolicPath_Reg"/>
</dbReference>
<accession>A0ABT2PQL0</accession>
<evidence type="ECO:0000256" key="2">
    <source>
        <dbReference type="ARBA" id="ARBA00023125"/>
    </source>
</evidence>
<keyword evidence="3" id="KW-0804">Transcription</keyword>
<evidence type="ECO:0000259" key="5">
    <source>
        <dbReference type="PROSITE" id="PS51078"/>
    </source>
</evidence>
<dbReference type="Gene3D" id="3.30.450.40">
    <property type="match status" value="1"/>
</dbReference>
<evidence type="ECO:0000313" key="7">
    <source>
        <dbReference type="Proteomes" id="UP001525968"/>
    </source>
</evidence>
<dbReference type="SMART" id="SM00346">
    <property type="entry name" value="HTH_ICLR"/>
    <property type="match status" value="1"/>
</dbReference>
<dbReference type="InterPro" id="IPR029016">
    <property type="entry name" value="GAF-like_dom_sf"/>
</dbReference>
<dbReference type="SUPFAM" id="SSF55781">
    <property type="entry name" value="GAF domain-like"/>
    <property type="match status" value="1"/>
</dbReference>
<dbReference type="InterPro" id="IPR005471">
    <property type="entry name" value="Tscrpt_reg_IclR_N"/>
</dbReference>
<keyword evidence="7" id="KW-1185">Reference proteome</keyword>
<proteinExistence type="predicted"/>
<name>A0ABT2PQL0_9BURK</name>
<sequence>MNTTGDSRVPAGLEEFAGDKQFATTLARGLELLRCFTPDRPILGNGELAQMLQLPKATISRLTYTLLCMGYLTGTEFYGKYQLGAATLSVGYPLLAQLTLRRIARPLMLSLANLRQCTVSIGIRDRLSMVYIEVIRASNQQVYAHDVGSTHPILGTALGRAYLMGCSASAREALLNHIRVKDPAQWNAYSAKAQDNLKDFVQFGCCTSVGEVLPDVQAVAVPLGRVNNVDVAAINCTFQGRTLDLQWLRHEIAPQLQALARQLG</sequence>
<gene>
    <name evidence="6" type="ORF">N0K08_19160</name>
</gene>
<dbReference type="Gene3D" id="1.10.10.10">
    <property type="entry name" value="Winged helix-like DNA-binding domain superfamily/Winged helix DNA-binding domain"/>
    <property type="match status" value="1"/>
</dbReference>
<dbReference type="Pfam" id="PF09339">
    <property type="entry name" value="HTH_IclR"/>
    <property type="match status" value="1"/>
</dbReference>
<dbReference type="PROSITE" id="PS51077">
    <property type="entry name" value="HTH_ICLR"/>
    <property type="match status" value="1"/>
</dbReference>
<dbReference type="InterPro" id="IPR036390">
    <property type="entry name" value="WH_DNA-bd_sf"/>
</dbReference>
<dbReference type="Proteomes" id="UP001525968">
    <property type="component" value="Unassembled WGS sequence"/>
</dbReference>
<protein>
    <submittedName>
        <fullName evidence="6">IclR family transcriptional regulator</fullName>
    </submittedName>
</protein>
<comment type="caution">
    <text evidence="6">The sequence shown here is derived from an EMBL/GenBank/DDBJ whole genome shotgun (WGS) entry which is preliminary data.</text>
</comment>
<keyword evidence="2" id="KW-0238">DNA-binding</keyword>
<reference evidence="6 7" key="1">
    <citation type="submission" date="2022-09" db="EMBL/GenBank/DDBJ databases">
        <title>Draft genome of isolate Be4.</title>
        <authorList>
            <person name="Sanchez-Castro I."/>
            <person name="Martinez-Rodriguez P."/>
            <person name="Descostes M."/>
            <person name="Merroun M."/>
        </authorList>
    </citation>
    <scope>NUCLEOTIDE SEQUENCE [LARGE SCALE GENOMIC DNA]</scope>
    <source>
        <strain evidence="6 7">Be4</strain>
    </source>
</reference>
<dbReference type="RefSeq" id="WP_261502000.1">
    <property type="nucleotide sequence ID" value="NZ_JAODYH010000012.1"/>
</dbReference>
<dbReference type="PANTHER" id="PTHR30136">
    <property type="entry name" value="HELIX-TURN-HELIX TRANSCRIPTIONAL REGULATOR, ICLR FAMILY"/>
    <property type="match status" value="1"/>
</dbReference>
<evidence type="ECO:0000313" key="6">
    <source>
        <dbReference type="EMBL" id="MCT9812756.1"/>
    </source>
</evidence>
<dbReference type="PROSITE" id="PS51078">
    <property type="entry name" value="ICLR_ED"/>
    <property type="match status" value="1"/>
</dbReference>
<dbReference type="SUPFAM" id="SSF46785">
    <property type="entry name" value="Winged helix' DNA-binding domain"/>
    <property type="match status" value="1"/>
</dbReference>
<dbReference type="PANTHER" id="PTHR30136:SF33">
    <property type="entry name" value="TRANSCRIPTIONAL REGULATORY PROTEIN"/>
    <property type="match status" value="1"/>
</dbReference>
<evidence type="ECO:0000259" key="4">
    <source>
        <dbReference type="PROSITE" id="PS51077"/>
    </source>
</evidence>
<feature type="domain" description="HTH iclR-type" evidence="4">
    <location>
        <begin position="23"/>
        <end position="85"/>
    </location>
</feature>
<keyword evidence="1" id="KW-0805">Transcription regulation</keyword>
<evidence type="ECO:0000256" key="1">
    <source>
        <dbReference type="ARBA" id="ARBA00023015"/>
    </source>
</evidence>
<dbReference type="EMBL" id="JAODYH010000012">
    <property type="protein sequence ID" value="MCT9812756.1"/>
    <property type="molecule type" value="Genomic_DNA"/>
</dbReference>
<evidence type="ECO:0000256" key="3">
    <source>
        <dbReference type="ARBA" id="ARBA00023163"/>
    </source>
</evidence>
<dbReference type="InterPro" id="IPR036388">
    <property type="entry name" value="WH-like_DNA-bd_sf"/>
</dbReference>